<dbReference type="Proteomes" id="UP001144805">
    <property type="component" value="Unassembled WGS sequence"/>
</dbReference>
<feature type="domain" description="Enoyl reductase (ER)" evidence="3">
    <location>
        <begin position="16"/>
        <end position="328"/>
    </location>
</feature>
<dbReference type="InterPro" id="IPR011032">
    <property type="entry name" value="GroES-like_sf"/>
</dbReference>
<keyword evidence="5" id="KW-1185">Reference proteome</keyword>
<keyword evidence="2" id="KW-0560">Oxidoreductase</keyword>
<keyword evidence="1" id="KW-0521">NADP</keyword>
<dbReference type="FunFam" id="3.40.50.720:FF:000053">
    <property type="entry name" value="Quinone oxidoreductase 1"/>
    <property type="match status" value="1"/>
</dbReference>
<name>A0A9X3DZE6_9HYPH</name>
<dbReference type="Gene3D" id="3.90.180.10">
    <property type="entry name" value="Medium-chain alcohol dehydrogenases, catalytic domain"/>
    <property type="match status" value="1"/>
</dbReference>
<comment type="caution">
    <text evidence="4">The sequence shown here is derived from an EMBL/GenBank/DDBJ whole genome shotgun (WGS) entry which is preliminary data.</text>
</comment>
<dbReference type="PANTHER" id="PTHR48106:SF13">
    <property type="entry name" value="QUINONE OXIDOREDUCTASE-RELATED"/>
    <property type="match status" value="1"/>
</dbReference>
<organism evidence="4 5">
    <name type="scientific">Kaistia nematophila</name>
    <dbReference type="NCBI Taxonomy" id="2994654"/>
    <lineage>
        <taxon>Bacteria</taxon>
        <taxon>Pseudomonadati</taxon>
        <taxon>Pseudomonadota</taxon>
        <taxon>Alphaproteobacteria</taxon>
        <taxon>Hyphomicrobiales</taxon>
        <taxon>Kaistiaceae</taxon>
        <taxon>Kaistia</taxon>
    </lineage>
</organism>
<proteinExistence type="predicted"/>
<dbReference type="GO" id="GO:0005829">
    <property type="term" value="C:cytosol"/>
    <property type="evidence" value="ECO:0007669"/>
    <property type="project" value="TreeGrafter"/>
</dbReference>
<dbReference type="GO" id="GO:0003960">
    <property type="term" value="F:quinone reductase (NADPH) activity"/>
    <property type="evidence" value="ECO:0007669"/>
    <property type="project" value="InterPro"/>
</dbReference>
<evidence type="ECO:0000313" key="5">
    <source>
        <dbReference type="Proteomes" id="UP001144805"/>
    </source>
</evidence>
<evidence type="ECO:0000256" key="2">
    <source>
        <dbReference type="ARBA" id="ARBA00023002"/>
    </source>
</evidence>
<dbReference type="GO" id="GO:0070402">
    <property type="term" value="F:NADPH binding"/>
    <property type="evidence" value="ECO:0007669"/>
    <property type="project" value="TreeGrafter"/>
</dbReference>
<dbReference type="Gene3D" id="3.40.50.720">
    <property type="entry name" value="NAD(P)-binding Rossmann-like Domain"/>
    <property type="match status" value="1"/>
</dbReference>
<gene>
    <name evidence="4" type="ORF">OSH07_05235</name>
</gene>
<dbReference type="InterPro" id="IPR013154">
    <property type="entry name" value="ADH-like_N"/>
</dbReference>
<protein>
    <submittedName>
        <fullName evidence="4">Quinone oxidoreductase</fullName>
    </submittedName>
</protein>
<evidence type="ECO:0000313" key="4">
    <source>
        <dbReference type="EMBL" id="MCX5568587.1"/>
    </source>
</evidence>
<dbReference type="InterPro" id="IPR020843">
    <property type="entry name" value="ER"/>
</dbReference>
<dbReference type="InterPro" id="IPR036291">
    <property type="entry name" value="NAD(P)-bd_dom_sf"/>
</dbReference>
<reference evidence="4" key="1">
    <citation type="submission" date="2022-11" db="EMBL/GenBank/DDBJ databases">
        <title>Biodiversity and phylogenetic relationships of bacteria.</title>
        <authorList>
            <person name="Machado R.A.R."/>
            <person name="Bhat A."/>
            <person name="Loulou A."/>
            <person name="Kallel S."/>
        </authorList>
    </citation>
    <scope>NUCLEOTIDE SEQUENCE</scope>
    <source>
        <strain evidence="4">K-TC2</strain>
    </source>
</reference>
<dbReference type="InterPro" id="IPR047618">
    <property type="entry name" value="QOR-like"/>
</dbReference>
<dbReference type="InterPro" id="IPR013149">
    <property type="entry name" value="ADH-like_C"/>
</dbReference>
<sequence length="330" mass="34823">MVEAIAVHAIRVHSHGGPEVLSFDRIDVGAPGPGQVRLRHTAIGLNFVDTYFRTGLYPAPGAFPFVPGSEGVGVVEAVGEGVTDFKAGDRVGYADPMGSYAEARLAPAARLIPIPDGISDTIAASSILKGLTARYLLRETFRVGPEHTILFHAAAGGVGQIATQWAKSLGARVIGTVGSEEKAAIARRLGCDHVINYRTENFVERVLEITGGAKLDVVYDSVGKDTFPASLDCLKRRGTWVSFGNASGAVPPFSIGILNQKGSLYATRPSLGGYVAERGELVESAKDLFDVILSGKVVVAEPQTFRLADAAEAQRALEGRRTTGSVVLIP</sequence>
<dbReference type="NCBIfam" id="NF008024">
    <property type="entry name" value="PRK10754.1"/>
    <property type="match status" value="1"/>
</dbReference>
<dbReference type="PANTHER" id="PTHR48106">
    <property type="entry name" value="QUINONE OXIDOREDUCTASE PIG3-RELATED"/>
    <property type="match status" value="1"/>
</dbReference>
<dbReference type="SMART" id="SM00829">
    <property type="entry name" value="PKS_ER"/>
    <property type="match status" value="1"/>
</dbReference>
<evidence type="ECO:0000256" key="1">
    <source>
        <dbReference type="ARBA" id="ARBA00022857"/>
    </source>
</evidence>
<dbReference type="AlphaFoldDB" id="A0A9X3DZE6"/>
<dbReference type="Pfam" id="PF00107">
    <property type="entry name" value="ADH_zinc_N"/>
    <property type="match status" value="1"/>
</dbReference>
<evidence type="ECO:0000259" key="3">
    <source>
        <dbReference type="SMART" id="SM00829"/>
    </source>
</evidence>
<dbReference type="EMBL" id="JAPKNK010000002">
    <property type="protein sequence ID" value="MCX5568587.1"/>
    <property type="molecule type" value="Genomic_DNA"/>
</dbReference>
<accession>A0A9X3DZE6</accession>
<dbReference type="SUPFAM" id="SSF50129">
    <property type="entry name" value="GroES-like"/>
    <property type="match status" value="1"/>
</dbReference>
<dbReference type="GO" id="GO:0035925">
    <property type="term" value="F:mRNA 3'-UTR AU-rich region binding"/>
    <property type="evidence" value="ECO:0007669"/>
    <property type="project" value="TreeGrafter"/>
</dbReference>
<dbReference type="Pfam" id="PF08240">
    <property type="entry name" value="ADH_N"/>
    <property type="match status" value="1"/>
</dbReference>
<dbReference type="CDD" id="cd05286">
    <property type="entry name" value="QOR2"/>
    <property type="match status" value="1"/>
</dbReference>
<dbReference type="SUPFAM" id="SSF51735">
    <property type="entry name" value="NAD(P)-binding Rossmann-fold domains"/>
    <property type="match status" value="1"/>
</dbReference>
<dbReference type="RefSeq" id="WP_266337561.1">
    <property type="nucleotide sequence ID" value="NZ_JAPKNK010000002.1"/>
</dbReference>